<gene>
    <name evidence="2" type="ORF">IWZ03DRAFT_359679</name>
</gene>
<sequence length="108" mass="11559">MSDTTRAVWWSLSLSLEQGWAGRAAWLSAPSGLMTGDVRETPSQPVAMCQPASQPSPAQPSPATRSERDPCIEDFDCPCLPEEPPHLVRRAASAASGTLDPPSSNRKN</sequence>
<dbReference type="Proteomes" id="UP001363622">
    <property type="component" value="Unassembled WGS sequence"/>
</dbReference>
<reference evidence="2 3" key="1">
    <citation type="submission" date="2024-04" db="EMBL/GenBank/DDBJ databases">
        <title>Phyllosticta paracitricarpa is synonymous to the EU quarantine fungus P. citricarpa based on phylogenomic analyses.</title>
        <authorList>
            <consortium name="Lawrence Berkeley National Laboratory"/>
            <person name="Van Ingen-Buijs V.A."/>
            <person name="Van Westerhoven A.C."/>
            <person name="Haridas S."/>
            <person name="Skiadas P."/>
            <person name="Martin F."/>
            <person name="Groenewald J.Z."/>
            <person name="Crous P.W."/>
            <person name="Seidl M.F."/>
        </authorList>
    </citation>
    <scope>NUCLEOTIDE SEQUENCE [LARGE SCALE GENOMIC DNA]</scope>
    <source>
        <strain evidence="2 3">CBS 123371</strain>
    </source>
</reference>
<comment type="caution">
    <text evidence="2">The sequence shown here is derived from an EMBL/GenBank/DDBJ whole genome shotgun (WGS) entry which is preliminary data.</text>
</comment>
<proteinExistence type="predicted"/>
<evidence type="ECO:0008006" key="4">
    <source>
        <dbReference type="Google" id="ProtNLM"/>
    </source>
</evidence>
<keyword evidence="3" id="KW-1185">Reference proteome</keyword>
<evidence type="ECO:0000313" key="2">
    <source>
        <dbReference type="EMBL" id="KAK7517601.1"/>
    </source>
</evidence>
<feature type="region of interest" description="Disordered" evidence="1">
    <location>
        <begin position="33"/>
        <end position="76"/>
    </location>
</feature>
<evidence type="ECO:0000313" key="3">
    <source>
        <dbReference type="Proteomes" id="UP001363622"/>
    </source>
</evidence>
<organism evidence="2 3">
    <name type="scientific">Phyllosticta citriasiana</name>
    <dbReference type="NCBI Taxonomy" id="595635"/>
    <lineage>
        <taxon>Eukaryota</taxon>
        <taxon>Fungi</taxon>
        <taxon>Dikarya</taxon>
        <taxon>Ascomycota</taxon>
        <taxon>Pezizomycotina</taxon>
        <taxon>Dothideomycetes</taxon>
        <taxon>Dothideomycetes incertae sedis</taxon>
        <taxon>Botryosphaeriales</taxon>
        <taxon>Phyllostictaceae</taxon>
        <taxon>Phyllosticta</taxon>
    </lineage>
</organism>
<accession>A0ABR1KM81</accession>
<protein>
    <recommendedName>
        <fullName evidence="4">Secreted protein</fullName>
    </recommendedName>
</protein>
<name>A0ABR1KM81_9PEZI</name>
<evidence type="ECO:0000256" key="1">
    <source>
        <dbReference type="SAM" id="MobiDB-lite"/>
    </source>
</evidence>
<dbReference type="EMBL" id="JBBPHU010000005">
    <property type="protein sequence ID" value="KAK7517601.1"/>
    <property type="molecule type" value="Genomic_DNA"/>
</dbReference>
<feature type="region of interest" description="Disordered" evidence="1">
    <location>
        <begin position="88"/>
        <end position="108"/>
    </location>
</feature>